<accession>A0A177CJZ3</accession>
<keyword evidence="2" id="KW-1185">Reference proteome</keyword>
<reference evidence="1 2" key="1">
    <citation type="submission" date="2016-05" db="EMBL/GenBank/DDBJ databases">
        <title>Comparative analysis of secretome profiles of manganese(II)-oxidizing ascomycete fungi.</title>
        <authorList>
            <consortium name="DOE Joint Genome Institute"/>
            <person name="Zeiner C.A."/>
            <person name="Purvine S.O."/>
            <person name="Zink E.M."/>
            <person name="Wu S."/>
            <person name="Pasa-Tolic L."/>
            <person name="Chaput D.L."/>
            <person name="Haridas S."/>
            <person name="Grigoriev I.V."/>
            <person name="Santelli C.M."/>
            <person name="Hansel C.M."/>
        </authorList>
    </citation>
    <scope>NUCLEOTIDE SEQUENCE [LARGE SCALE GENOMIC DNA]</scope>
    <source>
        <strain evidence="1 2">AP3s5-JAC2a</strain>
    </source>
</reference>
<dbReference type="InterPro" id="IPR022698">
    <property type="entry name" value="OrsD"/>
</dbReference>
<dbReference type="Proteomes" id="UP000077069">
    <property type="component" value="Unassembled WGS sequence"/>
</dbReference>
<organism evidence="1 2">
    <name type="scientific">Paraphaeosphaeria sporulosa</name>
    <dbReference type="NCBI Taxonomy" id="1460663"/>
    <lineage>
        <taxon>Eukaryota</taxon>
        <taxon>Fungi</taxon>
        <taxon>Dikarya</taxon>
        <taxon>Ascomycota</taxon>
        <taxon>Pezizomycotina</taxon>
        <taxon>Dothideomycetes</taxon>
        <taxon>Pleosporomycetidae</taxon>
        <taxon>Pleosporales</taxon>
        <taxon>Massarineae</taxon>
        <taxon>Didymosphaeriaceae</taxon>
        <taxon>Paraphaeosphaeria</taxon>
    </lineage>
</organism>
<dbReference type="AlphaFoldDB" id="A0A177CJZ3"/>
<proteinExistence type="predicted"/>
<evidence type="ECO:0000313" key="1">
    <source>
        <dbReference type="EMBL" id="OAG07813.1"/>
    </source>
</evidence>
<sequence length="149" mass="16897">MDLFICYPEYHVLVCRSCAYAVAPPHLAAHMATKHANDICSKDNLHRTTKVAATLATRLREEYDLLDPTTSIIPRPPPTKPPFPNLKPYPRAAIPGRHRHPALGVDRTASAHSQPYGSRRTVRQIARKQGNYQWEPTLLSHICCQNRRK</sequence>
<dbReference type="GeneID" id="28770089"/>
<dbReference type="Pfam" id="PF12013">
    <property type="entry name" value="OrsD"/>
    <property type="match status" value="1"/>
</dbReference>
<dbReference type="RefSeq" id="XP_018038178.1">
    <property type="nucleotide sequence ID" value="XM_018186603.1"/>
</dbReference>
<protein>
    <submittedName>
        <fullName evidence="1">Uncharacterized protein</fullName>
    </submittedName>
</protein>
<evidence type="ECO:0000313" key="2">
    <source>
        <dbReference type="Proteomes" id="UP000077069"/>
    </source>
</evidence>
<dbReference type="InParanoid" id="A0A177CJZ3"/>
<gene>
    <name evidence="1" type="ORF">CC84DRAFT_520637</name>
</gene>
<name>A0A177CJZ3_9PLEO</name>
<dbReference type="STRING" id="1460663.A0A177CJZ3"/>
<dbReference type="OrthoDB" id="3944494at2759"/>
<dbReference type="EMBL" id="KV441550">
    <property type="protein sequence ID" value="OAG07813.1"/>
    <property type="molecule type" value="Genomic_DNA"/>
</dbReference>